<sequence length="113" mass="11957">MRAGVLLPLPTPCDATVCCCCPIITRMPLPATPPIAFCCCCDTRFAPGGTELLLTSWRKDRACVCAPATVPFPTSLVVVVLEMWTCACGGPSAIPLSCCIGVTPLDCIRLLQR</sequence>
<dbReference type="EMBL" id="GGFJ01012224">
    <property type="protein sequence ID" value="MBW61365.1"/>
    <property type="molecule type" value="Transcribed_RNA"/>
</dbReference>
<dbReference type="AlphaFoldDB" id="A0A2M4C804"/>
<evidence type="ECO:0000313" key="1">
    <source>
        <dbReference type="EMBL" id="MBW61365.1"/>
    </source>
</evidence>
<name>A0A2M4C804_9DIPT</name>
<accession>A0A2M4C804</accession>
<protein>
    <submittedName>
        <fullName evidence="1">Putative secreted protein</fullName>
    </submittedName>
</protein>
<organism evidence="1">
    <name type="scientific">Anopheles marajoara</name>
    <dbReference type="NCBI Taxonomy" id="58244"/>
    <lineage>
        <taxon>Eukaryota</taxon>
        <taxon>Metazoa</taxon>
        <taxon>Ecdysozoa</taxon>
        <taxon>Arthropoda</taxon>
        <taxon>Hexapoda</taxon>
        <taxon>Insecta</taxon>
        <taxon>Pterygota</taxon>
        <taxon>Neoptera</taxon>
        <taxon>Endopterygota</taxon>
        <taxon>Diptera</taxon>
        <taxon>Nematocera</taxon>
        <taxon>Culicoidea</taxon>
        <taxon>Culicidae</taxon>
        <taxon>Anophelinae</taxon>
        <taxon>Anopheles</taxon>
    </lineage>
</organism>
<proteinExistence type="predicted"/>
<reference evidence="1" key="1">
    <citation type="submission" date="2018-01" db="EMBL/GenBank/DDBJ databases">
        <title>An insight into the sialome of Amazonian anophelines.</title>
        <authorList>
            <person name="Ribeiro J.M."/>
            <person name="Scarpassa V."/>
            <person name="Calvo E."/>
        </authorList>
    </citation>
    <scope>NUCLEOTIDE SEQUENCE</scope>
    <source>
        <tissue evidence="1">Salivary glands</tissue>
    </source>
</reference>